<sequence length="261" mass="29224">MKISVIIPTCDRPEYLPETLRSVFAQSRKPDEVIVVNNGKLPLKLESEFASRVTVYDIVPYAGAAQARNFGAAVAAGDYLAFLDDDDLWNRDYLANAGELCDRGAVCVLSRLDALRGEKIEQFKNPDSKLTVENLLAFNPGITGSNIVIAKKIFFEAKGFDPKLPPSEDKSLVLELLLAAIPVGTLPDNQVLWRDHSGVRLTNHAKMAEGIYQFVRKYSSRMSFKQKIKNWLKIYHYRKKSGNKSAVFPLAVLKVLHRIIS</sequence>
<dbReference type="SUPFAM" id="SSF53448">
    <property type="entry name" value="Nucleotide-diphospho-sugar transferases"/>
    <property type="match status" value="1"/>
</dbReference>
<dbReference type="PANTHER" id="PTHR43685:SF12">
    <property type="entry name" value="GLYCOSYL TRANSFERASE FAMILY 2"/>
    <property type="match status" value="1"/>
</dbReference>
<reference evidence="2 3" key="1">
    <citation type="journal article" date="2016" name="Nat. Commun.">
        <title>Thousands of microbial genomes shed light on interconnected biogeochemical processes in an aquifer system.</title>
        <authorList>
            <person name="Anantharaman K."/>
            <person name="Brown C.T."/>
            <person name="Hug L.A."/>
            <person name="Sharon I."/>
            <person name="Castelle C.J."/>
            <person name="Probst A.J."/>
            <person name="Thomas B.C."/>
            <person name="Singh A."/>
            <person name="Wilkins M.J."/>
            <person name="Karaoz U."/>
            <person name="Brodie E.L."/>
            <person name="Williams K.H."/>
            <person name="Hubbard S.S."/>
            <person name="Banfield J.F."/>
        </authorList>
    </citation>
    <scope>NUCLEOTIDE SEQUENCE [LARGE SCALE GENOMIC DNA]</scope>
</reference>
<dbReference type="InterPro" id="IPR050834">
    <property type="entry name" value="Glycosyltransf_2"/>
</dbReference>
<accession>A0A1F5QAV1</accession>
<dbReference type="EMBL" id="MFFF01000021">
    <property type="protein sequence ID" value="OGE99315.1"/>
    <property type="molecule type" value="Genomic_DNA"/>
</dbReference>
<dbReference type="Proteomes" id="UP000177235">
    <property type="component" value="Unassembled WGS sequence"/>
</dbReference>
<dbReference type="AlphaFoldDB" id="A0A1F5QAV1"/>
<organism evidence="2 3">
    <name type="scientific">Candidatus Doudnabacteria bacterium RIFCSPLOWO2_02_FULL_48_13</name>
    <dbReference type="NCBI Taxonomy" id="1817845"/>
    <lineage>
        <taxon>Bacteria</taxon>
        <taxon>Candidatus Doudnaibacteriota</taxon>
    </lineage>
</organism>
<dbReference type="Pfam" id="PF00535">
    <property type="entry name" value="Glycos_transf_2"/>
    <property type="match status" value="1"/>
</dbReference>
<evidence type="ECO:0000313" key="2">
    <source>
        <dbReference type="EMBL" id="OGE99315.1"/>
    </source>
</evidence>
<evidence type="ECO:0000259" key="1">
    <source>
        <dbReference type="Pfam" id="PF00535"/>
    </source>
</evidence>
<name>A0A1F5QAV1_9BACT</name>
<dbReference type="InterPro" id="IPR001173">
    <property type="entry name" value="Glyco_trans_2-like"/>
</dbReference>
<dbReference type="Gene3D" id="3.90.550.10">
    <property type="entry name" value="Spore Coat Polysaccharide Biosynthesis Protein SpsA, Chain A"/>
    <property type="match status" value="1"/>
</dbReference>
<protein>
    <recommendedName>
        <fullName evidence="1">Glycosyltransferase 2-like domain-containing protein</fullName>
    </recommendedName>
</protein>
<gene>
    <name evidence="2" type="ORF">A3J05_00140</name>
</gene>
<comment type="caution">
    <text evidence="2">The sequence shown here is derived from an EMBL/GenBank/DDBJ whole genome shotgun (WGS) entry which is preliminary data.</text>
</comment>
<dbReference type="CDD" id="cd00761">
    <property type="entry name" value="Glyco_tranf_GTA_type"/>
    <property type="match status" value="1"/>
</dbReference>
<feature type="domain" description="Glycosyltransferase 2-like" evidence="1">
    <location>
        <begin position="4"/>
        <end position="118"/>
    </location>
</feature>
<proteinExistence type="predicted"/>
<evidence type="ECO:0000313" key="3">
    <source>
        <dbReference type="Proteomes" id="UP000177235"/>
    </source>
</evidence>
<dbReference type="InterPro" id="IPR029044">
    <property type="entry name" value="Nucleotide-diphossugar_trans"/>
</dbReference>
<dbReference type="PANTHER" id="PTHR43685">
    <property type="entry name" value="GLYCOSYLTRANSFERASE"/>
    <property type="match status" value="1"/>
</dbReference>